<sequence length="371" mass="42522">MKDTIKYVGLDVSKEKIAVAIADEGRDEPRYWGMISNTPEAVTKLMKKIGSSENLRVCYEAGPTGYPLYRLLLALNIHCTVIAPSLIPQRPGERIKTDRRDSVRLAQLYRAGELTSVYVPTPEDEALRDLVRCREDAKEDELRAKHRLSKFLLRYDIQPPSKGKKWTVRYYRWLDTVKFENSKLQVVFQEYYHQIKEIQQRILRLEEEIRIQATEGAHAPTIQALQALRGVALITATSIAAEIGSFKRFSTPRQFMAYVGLVPSEYSSGESRRQGKITKTGNRHVRRLLVESAWSYRYKPSVKGELQKRQNGQSPTIQAISWKAQNRLHKKYFRLLSRGKESGKAITAVARELAGFIWAITQELDEVVPKA</sequence>
<dbReference type="EMBL" id="JAGYPE020000025">
    <property type="protein sequence ID" value="MCH6266761.1"/>
    <property type="molecule type" value="Genomic_DNA"/>
</dbReference>
<evidence type="ECO:0000256" key="1">
    <source>
        <dbReference type="SAM" id="Coils"/>
    </source>
</evidence>
<reference evidence="4" key="1">
    <citation type="submission" date="2021-05" db="EMBL/GenBank/DDBJ databases">
        <title>Novel Bacillus species.</title>
        <authorList>
            <person name="Liu G."/>
        </authorList>
    </citation>
    <scope>NUCLEOTIDE SEQUENCE</scope>
    <source>
        <strain evidence="4 6">FJAT-50051</strain>
    </source>
</reference>
<dbReference type="PANTHER" id="PTHR33055:SF3">
    <property type="entry name" value="PUTATIVE TRANSPOSASE FOR IS117-RELATED"/>
    <property type="match status" value="1"/>
</dbReference>
<dbReference type="Proteomes" id="UP000677265">
    <property type="component" value="Unassembled WGS sequence"/>
</dbReference>
<dbReference type="GO" id="GO:0004803">
    <property type="term" value="F:transposase activity"/>
    <property type="evidence" value="ECO:0007669"/>
    <property type="project" value="InterPro"/>
</dbReference>
<dbReference type="PANTHER" id="PTHR33055">
    <property type="entry name" value="TRANSPOSASE FOR INSERTION SEQUENCE ELEMENT IS1111A"/>
    <property type="match status" value="1"/>
</dbReference>
<feature type="coiled-coil region" evidence="1">
    <location>
        <begin position="188"/>
        <end position="215"/>
    </location>
</feature>
<dbReference type="NCBIfam" id="NF033542">
    <property type="entry name" value="transpos_IS110"/>
    <property type="match status" value="1"/>
</dbReference>
<proteinExistence type="predicted"/>
<dbReference type="InterPro" id="IPR002525">
    <property type="entry name" value="Transp_IS110-like_N"/>
</dbReference>
<evidence type="ECO:0000259" key="3">
    <source>
        <dbReference type="Pfam" id="PF02371"/>
    </source>
</evidence>
<dbReference type="EMBL" id="JAGYPE010000001">
    <property type="protein sequence ID" value="MBS4180246.1"/>
    <property type="molecule type" value="Genomic_DNA"/>
</dbReference>
<gene>
    <name evidence="5" type="ORF">KHB02_014625</name>
    <name evidence="4" type="ORF">KHB02_02460</name>
</gene>
<organism evidence="4">
    <name type="scientific">Neobacillus citreus</name>
    <dbReference type="NCBI Taxonomy" id="2833578"/>
    <lineage>
        <taxon>Bacteria</taxon>
        <taxon>Bacillati</taxon>
        <taxon>Bacillota</taxon>
        <taxon>Bacilli</taxon>
        <taxon>Bacillales</taxon>
        <taxon>Bacillaceae</taxon>
        <taxon>Neobacillus</taxon>
    </lineage>
</organism>
<feature type="domain" description="Transposase IS116/IS110/IS902 C-terminal" evidence="3">
    <location>
        <begin position="223"/>
        <end position="296"/>
    </location>
</feature>
<dbReference type="Pfam" id="PF01548">
    <property type="entry name" value="DEDD_Tnp_IS110"/>
    <property type="match status" value="1"/>
</dbReference>
<keyword evidence="1" id="KW-0175">Coiled coil</keyword>
<dbReference type="AlphaFoldDB" id="A0A942Y5Z7"/>
<feature type="domain" description="Transposase IS110-like N-terminal" evidence="2">
    <location>
        <begin position="8"/>
        <end position="155"/>
    </location>
</feature>
<dbReference type="GO" id="GO:0006313">
    <property type="term" value="P:DNA transposition"/>
    <property type="evidence" value="ECO:0007669"/>
    <property type="project" value="InterPro"/>
</dbReference>
<dbReference type="InterPro" id="IPR003346">
    <property type="entry name" value="Transposase_20"/>
</dbReference>
<dbReference type="Pfam" id="PF02371">
    <property type="entry name" value="Transposase_20"/>
    <property type="match status" value="1"/>
</dbReference>
<name>A0A942Y5Z7_9BACI</name>
<keyword evidence="6" id="KW-1185">Reference proteome</keyword>
<evidence type="ECO:0000313" key="4">
    <source>
        <dbReference type="EMBL" id="MBS4180246.1"/>
    </source>
</evidence>
<dbReference type="GO" id="GO:0003677">
    <property type="term" value="F:DNA binding"/>
    <property type="evidence" value="ECO:0007669"/>
    <property type="project" value="InterPro"/>
</dbReference>
<evidence type="ECO:0000313" key="6">
    <source>
        <dbReference type="Proteomes" id="UP000677265"/>
    </source>
</evidence>
<evidence type="ECO:0000259" key="2">
    <source>
        <dbReference type="Pfam" id="PF01548"/>
    </source>
</evidence>
<accession>A0A942Y5Z7</accession>
<evidence type="ECO:0000313" key="5">
    <source>
        <dbReference type="EMBL" id="MCH6266761.1"/>
    </source>
</evidence>
<protein>
    <submittedName>
        <fullName evidence="4">IS110 family transposase</fullName>
    </submittedName>
</protein>
<dbReference type="RefSeq" id="WP_213140249.1">
    <property type="nucleotide sequence ID" value="NZ_JAGYPE020000025.1"/>
</dbReference>
<dbReference type="InterPro" id="IPR047650">
    <property type="entry name" value="Transpos_IS110"/>
</dbReference>
<comment type="caution">
    <text evidence="4">The sequence shown here is derived from an EMBL/GenBank/DDBJ whole genome shotgun (WGS) entry which is preliminary data.</text>
</comment>